<gene>
    <name evidence="5" type="ORF">SAMN05421665_2935</name>
</gene>
<dbReference type="Pfam" id="PF00656">
    <property type="entry name" value="Peptidase_C14"/>
    <property type="match status" value="1"/>
</dbReference>
<keyword evidence="6" id="KW-1185">Reference proteome</keyword>
<dbReference type="Gene3D" id="1.10.101.10">
    <property type="entry name" value="PGBD-like superfamily/PGBD"/>
    <property type="match status" value="2"/>
</dbReference>
<dbReference type="InterPro" id="IPR029030">
    <property type="entry name" value="Caspase-like_dom_sf"/>
</dbReference>
<feature type="signal peptide" evidence="2">
    <location>
        <begin position="1"/>
        <end position="19"/>
    </location>
</feature>
<dbReference type="Proteomes" id="UP000186997">
    <property type="component" value="Unassembled WGS sequence"/>
</dbReference>
<keyword evidence="1" id="KW-0175">Coiled coil</keyword>
<accession>A0A1R3XDE4</accession>
<evidence type="ECO:0000256" key="2">
    <source>
        <dbReference type="SAM" id="SignalP"/>
    </source>
</evidence>
<dbReference type="Gene3D" id="3.40.50.1460">
    <property type="match status" value="1"/>
</dbReference>
<dbReference type="SUPFAM" id="SSF52129">
    <property type="entry name" value="Caspase-like"/>
    <property type="match status" value="1"/>
</dbReference>
<dbReference type="RefSeq" id="WP_076660628.1">
    <property type="nucleotide sequence ID" value="NZ_FTPR01000002.1"/>
</dbReference>
<organism evidence="5 6">
    <name type="scientific">Yoonia rosea</name>
    <dbReference type="NCBI Taxonomy" id="287098"/>
    <lineage>
        <taxon>Bacteria</taxon>
        <taxon>Pseudomonadati</taxon>
        <taxon>Pseudomonadota</taxon>
        <taxon>Alphaproteobacteria</taxon>
        <taxon>Rhodobacterales</taxon>
        <taxon>Paracoccaceae</taxon>
        <taxon>Yoonia</taxon>
    </lineage>
</organism>
<dbReference type="InterPro" id="IPR011600">
    <property type="entry name" value="Pept_C14_caspase"/>
</dbReference>
<evidence type="ECO:0000259" key="4">
    <source>
        <dbReference type="Pfam" id="PF01471"/>
    </source>
</evidence>
<evidence type="ECO:0000313" key="5">
    <source>
        <dbReference type="EMBL" id="SIT89353.1"/>
    </source>
</evidence>
<reference evidence="6" key="1">
    <citation type="submission" date="2017-01" db="EMBL/GenBank/DDBJ databases">
        <authorList>
            <person name="Varghese N."/>
            <person name="Submissions S."/>
        </authorList>
    </citation>
    <scope>NUCLEOTIDE SEQUENCE [LARGE SCALE GENOMIC DNA]</scope>
    <source>
        <strain evidence="6">DSM 29591</strain>
    </source>
</reference>
<proteinExistence type="predicted"/>
<dbReference type="GO" id="GO:0006508">
    <property type="term" value="P:proteolysis"/>
    <property type="evidence" value="ECO:0007669"/>
    <property type="project" value="InterPro"/>
</dbReference>
<dbReference type="STRING" id="287098.SAMN05421665_2935"/>
<feature type="domain" description="Peptidoglycan binding-like" evidence="4">
    <location>
        <begin position="288"/>
        <end position="342"/>
    </location>
</feature>
<dbReference type="SUPFAM" id="SSF47090">
    <property type="entry name" value="PGBD-like"/>
    <property type="match status" value="2"/>
</dbReference>
<dbReference type="InterPro" id="IPR036365">
    <property type="entry name" value="PGBD-like_sf"/>
</dbReference>
<evidence type="ECO:0000259" key="3">
    <source>
        <dbReference type="Pfam" id="PF00656"/>
    </source>
</evidence>
<feature type="domain" description="Peptidase C14 caspase" evidence="3">
    <location>
        <begin position="22"/>
        <end position="133"/>
    </location>
</feature>
<dbReference type="Pfam" id="PF01471">
    <property type="entry name" value="PG_binding_1"/>
    <property type="match status" value="2"/>
</dbReference>
<feature type="chain" id="PRO_5012955369" evidence="2">
    <location>
        <begin position="20"/>
        <end position="493"/>
    </location>
</feature>
<protein>
    <submittedName>
        <fullName evidence="5">Putative peptidoglycan binding domain-containing protein</fullName>
    </submittedName>
</protein>
<keyword evidence="2" id="KW-0732">Signal</keyword>
<name>A0A1R3XDE4_9RHOB</name>
<dbReference type="AlphaFoldDB" id="A0A1R3XDE4"/>
<evidence type="ECO:0000256" key="1">
    <source>
        <dbReference type="SAM" id="Coils"/>
    </source>
</evidence>
<dbReference type="OrthoDB" id="8092964at2"/>
<dbReference type="InterPro" id="IPR002477">
    <property type="entry name" value="Peptidoglycan-bd-like"/>
</dbReference>
<evidence type="ECO:0000313" key="6">
    <source>
        <dbReference type="Proteomes" id="UP000186997"/>
    </source>
</evidence>
<sequence>MRRLTLIAALSGLALPAFADDAALLMGVDRYQEFSRVGDATDILDASDELRDAGYQVTTLSNGSARDMKRLAETLADDALGADRLVVALSGRFATDGTRTWFLAQDAQTPTPFGLDSAISVDTVLDVLARTPGQAVLVLGYDQDGFSSFGRYLREGVGTLDVPQGVTVVYGEPDRVVGVLTDAVTVPGGDVMAYVRDNRRLNTLGFQPQSLIMQLSDTVPAPNLPQIEPSLTAWTNAQNADTADSYRDFIFEYPRSPYADEARRRLDQIENDPIRLAQIAEDALNLTRNERRAIQRNLTLLEFDTRGVDGIFGPGTRGAIRNWQQNNGFAQTSYLTTEQINRIDAQASRRAAEIAAEEERAREQALSLDRDYWEETGARGTPAGYRAYLERYPDGIFADEARNRLAALDEANNEAANDAARAREDALNINPVLRRLIENRLQQLGFNPGQVDGRFDSDTRRAIGRYQAQGNLTSTGYLDQATLARLLADTFGR</sequence>
<dbReference type="GO" id="GO:0004197">
    <property type="term" value="F:cysteine-type endopeptidase activity"/>
    <property type="evidence" value="ECO:0007669"/>
    <property type="project" value="InterPro"/>
</dbReference>
<feature type="domain" description="Peptidoglycan binding-like" evidence="4">
    <location>
        <begin position="435"/>
        <end position="486"/>
    </location>
</feature>
<dbReference type="InterPro" id="IPR036366">
    <property type="entry name" value="PGBDSf"/>
</dbReference>
<dbReference type="EMBL" id="FTPR01000002">
    <property type="protein sequence ID" value="SIT89353.1"/>
    <property type="molecule type" value="Genomic_DNA"/>
</dbReference>
<feature type="coiled-coil region" evidence="1">
    <location>
        <begin position="398"/>
        <end position="425"/>
    </location>
</feature>